<dbReference type="Pfam" id="PF06629">
    <property type="entry name" value="MipA"/>
    <property type="match status" value="1"/>
</dbReference>
<keyword evidence="5" id="KW-0998">Cell outer membrane</keyword>
<dbReference type="STRING" id="1549748.WH95_05645"/>
<reference evidence="6 7" key="1">
    <citation type="submission" date="2015-03" db="EMBL/GenBank/DDBJ databases">
        <title>Genome sequence of Kiloniella sp. P1-1, isolated from the gut microflora of Pacific white shrimp, Penaeus vannamei.</title>
        <authorList>
            <person name="Shao Z."/>
            <person name="Wang L."/>
            <person name="Li X."/>
        </authorList>
    </citation>
    <scope>NUCLEOTIDE SEQUENCE [LARGE SCALE GENOMIC DNA]</scope>
    <source>
        <strain evidence="6 7">P1-1</strain>
    </source>
</reference>
<comment type="caution">
    <text evidence="6">The sequence shown here is derived from an EMBL/GenBank/DDBJ whole genome shotgun (WGS) entry which is preliminary data.</text>
</comment>
<dbReference type="PANTHER" id="PTHR38776:SF1">
    <property type="entry name" value="MLTA-INTERACTING PROTEIN-RELATED"/>
    <property type="match status" value="1"/>
</dbReference>
<dbReference type="PANTHER" id="PTHR38776">
    <property type="entry name" value="MLTA-INTERACTING PROTEIN-RELATED"/>
    <property type="match status" value="1"/>
</dbReference>
<evidence type="ECO:0000256" key="4">
    <source>
        <dbReference type="ARBA" id="ARBA00023136"/>
    </source>
</evidence>
<comment type="similarity">
    <text evidence="2">Belongs to the MipA/OmpV family.</text>
</comment>
<evidence type="ECO:0000256" key="1">
    <source>
        <dbReference type="ARBA" id="ARBA00004442"/>
    </source>
</evidence>
<name>A0A0M2RBV2_9PROT</name>
<evidence type="ECO:0000256" key="3">
    <source>
        <dbReference type="ARBA" id="ARBA00022729"/>
    </source>
</evidence>
<keyword evidence="3" id="KW-0732">Signal</keyword>
<accession>A0A0M2RBV2</accession>
<evidence type="ECO:0008006" key="8">
    <source>
        <dbReference type="Google" id="ProtNLM"/>
    </source>
</evidence>
<evidence type="ECO:0000313" key="7">
    <source>
        <dbReference type="Proteomes" id="UP000034491"/>
    </source>
</evidence>
<gene>
    <name evidence="6" type="ORF">WH95_05645</name>
</gene>
<dbReference type="EMBL" id="LANI01000003">
    <property type="protein sequence ID" value="KKJ77904.1"/>
    <property type="molecule type" value="Genomic_DNA"/>
</dbReference>
<sequence length="290" mass="31039">MFSSVAIGTGVKAKNFIQGKSVRLAFFTSLISLGLASPTIAGGQSTAGNPETDSFVDAALSDWDFTIGAGAGFGPDYEGSDDYGVGAMPVLEASWRDDTFFISIDRGIGATLLRSEHFSGGVSLNYDWGRDEDDNSALKGLGDVEGGLAGTAFAEIDLGMYGFGLDITQDLSGEDKGLLANFNAEYRHSFLDERLWISAGPSVSWASEDYMQSYFGVDSKQASRSRYNQHDVDAGFKDVGFNVGAMYSFDESWAMTGTLGYARLLGDAADSPFVKSKNQFFSGIAITYSF</sequence>
<dbReference type="InterPro" id="IPR010583">
    <property type="entry name" value="MipA"/>
</dbReference>
<evidence type="ECO:0000256" key="2">
    <source>
        <dbReference type="ARBA" id="ARBA00005722"/>
    </source>
</evidence>
<protein>
    <recommendedName>
        <fullName evidence="8">MltA-interacting MipA family protein</fullName>
    </recommendedName>
</protein>
<comment type="subcellular location">
    <subcellularLocation>
        <location evidence="1">Cell outer membrane</location>
    </subcellularLocation>
</comment>
<dbReference type="AlphaFoldDB" id="A0A0M2RBV2"/>
<keyword evidence="4" id="KW-0472">Membrane</keyword>
<dbReference type="Proteomes" id="UP000034491">
    <property type="component" value="Unassembled WGS sequence"/>
</dbReference>
<evidence type="ECO:0000256" key="5">
    <source>
        <dbReference type="ARBA" id="ARBA00023237"/>
    </source>
</evidence>
<organism evidence="6 7">
    <name type="scientific">Kiloniella litopenaei</name>
    <dbReference type="NCBI Taxonomy" id="1549748"/>
    <lineage>
        <taxon>Bacteria</taxon>
        <taxon>Pseudomonadati</taxon>
        <taxon>Pseudomonadota</taxon>
        <taxon>Alphaproteobacteria</taxon>
        <taxon>Rhodospirillales</taxon>
        <taxon>Kiloniellaceae</taxon>
        <taxon>Kiloniella</taxon>
    </lineage>
</organism>
<evidence type="ECO:0000313" key="6">
    <source>
        <dbReference type="EMBL" id="KKJ77904.1"/>
    </source>
</evidence>
<keyword evidence="7" id="KW-1185">Reference proteome</keyword>
<dbReference type="GO" id="GO:0009279">
    <property type="term" value="C:cell outer membrane"/>
    <property type="evidence" value="ECO:0007669"/>
    <property type="project" value="UniProtKB-SubCell"/>
</dbReference>
<proteinExistence type="inferred from homology"/>